<dbReference type="Proteomes" id="UP000092666">
    <property type="component" value="Unassembled WGS sequence"/>
</dbReference>
<dbReference type="STRING" id="1296120.A0A1B9GIB8"/>
<reference evidence="5" key="2">
    <citation type="submission" date="2013-12" db="EMBL/GenBank/DDBJ databases">
        <title>Evolution of pathogenesis and genome organization in the Tremellales.</title>
        <authorList>
            <person name="Cuomo C."/>
            <person name="Litvintseva A."/>
            <person name="Heitman J."/>
            <person name="Chen Y."/>
            <person name="Sun S."/>
            <person name="Springer D."/>
            <person name="Dromer F."/>
            <person name="Young S."/>
            <person name="Zeng Q."/>
            <person name="Chapman S."/>
            <person name="Gujja S."/>
            <person name="Saif S."/>
            <person name="Birren B."/>
        </authorList>
    </citation>
    <scope>NUCLEOTIDE SEQUENCE [LARGE SCALE GENOMIC DNA]</scope>
    <source>
        <strain evidence="5">BCC8398</strain>
    </source>
</reference>
<feature type="region of interest" description="Disordered" evidence="2">
    <location>
        <begin position="418"/>
        <end position="466"/>
    </location>
</feature>
<accession>A0A1B9GIB8</accession>
<evidence type="ECO:0000256" key="1">
    <source>
        <dbReference type="ARBA" id="ARBA00023242"/>
    </source>
</evidence>
<keyword evidence="5" id="KW-1185">Reference proteome</keyword>
<feature type="compositionally biased region" description="Basic and acidic residues" evidence="2">
    <location>
        <begin position="130"/>
        <end position="145"/>
    </location>
</feature>
<gene>
    <name evidence="4" type="ORF">I316_07636</name>
</gene>
<dbReference type="PANTHER" id="PTHR31668">
    <property type="entry name" value="GLUCOSE TRANSPORT TRANSCRIPTION REGULATOR RGT1-RELATED-RELATED"/>
    <property type="match status" value="1"/>
</dbReference>
<organism evidence="4 5">
    <name type="scientific">Kwoniella heveanensis BCC8398</name>
    <dbReference type="NCBI Taxonomy" id="1296120"/>
    <lineage>
        <taxon>Eukaryota</taxon>
        <taxon>Fungi</taxon>
        <taxon>Dikarya</taxon>
        <taxon>Basidiomycota</taxon>
        <taxon>Agaricomycotina</taxon>
        <taxon>Tremellomycetes</taxon>
        <taxon>Tremellales</taxon>
        <taxon>Cryptococcaceae</taxon>
        <taxon>Kwoniella</taxon>
    </lineage>
</organism>
<feature type="compositionally biased region" description="Pro residues" evidence="2">
    <location>
        <begin position="336"/>
        <end position="345"/>
    </location>
</feature>
<feature type="compositionally biased region" description="Low complexity" evidence="2">
    <location>
        <begin position="210"/>
        <end position="219"/>
    </location>
</feature>
<evidence type="ECO:0000256" key="2">
    <source>
        <dbReference type="SAM" id="MobiDB-lite"/>
    </source>
</evidence>
<protein>
    <recommendedName>
        <fullName evidence="3">Zn(2)-C6 fungal-type domain-containing protein</fullName>
    </recommendedName>
</protein>
<dbReference type="CDD" id="cd00067">
    <property type="entry name" value="GAL4"/>
    <property type="match status" value="1"/>
</dbReference>
<dbReference type="PROSITE" id="PS50048">
    <property type="entry name" value="ZN2_CY6_FUNGAL_2"/>
    <property type="match status" value="1"/>
</dbReference>
<feature type="domain" description="Zn(2)-C6 fungal-type" evidence="3">
    <location>
        <begin position="249"/>
        <end position="282"/>
    </location>
</feature>
<dbReference type="Gene3D" id="4.10.240.10">
    <property type="entry name" value="Zn(2)-C6 fungal-type DNA-binding domain"/>
    <property type="match status" value="1"/>
</dbReference>
<dbReference type="Pfam" id="PF00172">
    <property type="entry name" value="Zn_clus"/>
    <property type="match status" value="1"/>
</dbReference>
<evidence type="ECO:0000313" key="4">
    <source>
        <dbReference type="EMBL" id="OCF30749.1"/>
    </source>
</evidence>
<reference evidence="4 5" key="1">
    <citation type="submission" date="2013-07" db="EMBL/GenBank/DDBJ databases">
        <title>The Genome Sequence of Cryptococcus heveanensis BCC8398.</title>
        <authorList>
            <consortium name="The Broad Institute Genome Sequencing Platform"/>
            <person name="Cuomo C."/>
            <person name="Litvintseva A."/>
            <person name="Chen Y."/>
            <person name="Heitman J."/>
            <person name="Sun S."/>
            <person name="Springer D."/>
            <person name="Dromer F."/>
            <person name="Young S.K."/>
            <person name="Zeng Q."/>
            <person name="Gargeya S."/>
            <person name="Fitzgerald M."/>
            <person name="Abouelleil A."/>
            <person name="Alvarado L."/>
            <person name="Berlin A.M."/>
            <person name="Chapman S.B."/>
            <person name="Dewar J."/>
            <person name="Goldberg J."/>
            <person name="Griggs A."/>
            <person name="Gujja S."/>
            <person name="Hansen M."/>
            <person name="Howarth C."/>
            <person name="Imamovic A."/>
            <person name="Larimer J."/>
            <person name="McCowan C."/>
            <person name="Murphy C."/>
            <person name="Pearson M."/>
            <person name="Priest M."/>
            <person name="Roberts A."/>
            <person name="Saif S."/>
            <person name="Shea T."/>
            <person name="Sykes S."/>
            <person name="Wortman J."/>
            <person name="Nusbaum C."/>
            <person name="Birren B."/>
        </authorList>
    </citation>
    <scope>NUCLEOTIDE SEQUENCE [LARGE SCALE GENOMIC DNA]</scope>
    <source>
        <strain evidence="4 5">BCC8398</strain>
    </source>
</reference>
<name>A0A1B9GIB8_9TREE</name>
<keyword evidence="1" id="KW-0539">Nucleus</keyword>
<feature type="compositionally biased region" description="Polar residues" evidence="2">
    <location>
        <begin position="299"/>
        <end position="333"/>
    </location>
</feature>
<dbReference type="SUPFAM" id="SSF57701">
    <property type="entry name" value="Zn2/Cys6 DNA-binding domain"/>
    <property type="match status" value="1"/>
</dbReference>
<dbReference type="InterPro" id="IPR036864">
    <property type="entry name" value="Zn2-C6_fun-type_DNA-bd_sf"/>
</dbReference>
<dbReference type="PROSITE" id="PS00463">
    <property type="entry name" value="ZN2_CY6_FUNGAL_1"/>
    <property type="match status" value="1"/>
</dbReference>
<sequence>MNDTSLSPRLRHLLLHEDRQTGRMIMPGRDSLRSSISDGISPGPLSSSLPKIGLSPPSRNSTSPTVSPTTFAFAPSPYDKARPLPSDGSVVNHVLPPPVARPTSSIFSLLNGSHPTSPPSTSSSCGSLRGEQDRDRDYREKEKRRATPPYPPPRPRTQSHCQPPLSAPIASHSQTMYFDERPVYPPNTPSSSHSDGTGRPGLLRRHSSHPYEYSPSSSRPTTAYATGPIYEADYAAMGARAPISRTTKACNACRSRKVRCDAGGGEMGPCSRCRESGVQCVYTGVQKKRGPCPGPRRPSTQSQSAASHRSSVGSIQSYVVTPTDEQPWSSRSSYGFPPPPPPPMFAGPAPVDPAEWSSVAPQKNRPTSSSNIPGSSGRYSFSVTSGSGSHEPAVLSWPAMAPAVEVVDRGMFDQDYAITSRPRSRDLNGASRVATEVGPPPSSRGNEPRSLPPLRVAIDRGPYYER</sequence>
<evidence type="ECO:0000313" key="5">
    <source>
        <dbReference type="Proteomes" id="UP000092666"/>
    </source>
</evidence>
<proteinExistence type="predicted"/>
<dbReference type="OrthoDB" id="39175at2759"/>
<evidence type="ECO:0000259" key="3">
    <source>
        <dbReference type="PROSITE" id="PS50048"/>
    </source>
</evidence>
<dbReference type="SMART" id="SM00066">
    <property type="entry name" value="GAL4"/>
    <property type="match status" value="1"/>
</dbReference>
<dbReference type="InterPro" id="IPR001138">
    <property type="entry name" value="Zn2Cys6_DnaBD"/>
</dbReference>
<feature type="compositionally biased region" description="Low complexity" evidence="2">
    <location>
        <begin position="113"/>
        <end position="124"/>
    </location>
</feature>
<dbReference type="GO" id="GO:0000981">
    <property type="term" value="F:DNA-binding transcription factor activity, RNA polymerase II-specific"/>
    <property type="evidence" value="ECO:0007669"/>
    <property type="project" value="InterPro"/>
</dbReference>
<feature type="region of interest" description="Disordered" evidence="2">
    <location>
        <begin position="285"/>
        <end position="392"/>
    </location>
</feature>
<feature type="region of interest" description="Disordered" evidence="2">
    <location>
        <begin position="25"/>
        <end position="68"/>
    </location>
</feature>
<feature type="compositionally biased region" description="Low complexity" evidence="2">
    <location>
        <begin position="34"/>
        <end position="58"/>
    </location>
</feature>
<dbReference type="EMBL" id="KV700143">
    <property type="protein sequence ID" value="OCF30749.1"/>
    <property type="molecule type" value="Genomic_DNA"/>
</dbReference>
<dbReference type="AlphaFoldDB" id="A0A1B9GIB8"/>
<feature type="region of interest" description="Disordered" evidence="2">
    <location>
        <begin position="106"/>
        <end position="224"/>
    </location>
</feature>
<dbReference type="InterPro" id="IPR050797">
    <property type="entry name" value="Carb_Metab_Trans_Reg"/>
</dbReference>
<feature type="compositionally biased region" description="Polar residues" evidence="2">
    <location>
        <begin position="359"/>
        <end position="388"/>
    </location>
</feature>
<feature type="compositionally biased region" description="Polar residues" evidence="2">
    <location>
        <begin position="59"/>
        <end position="68"/>
    </location>
</feature>
<dbReference type="GO" id="GO:0008270">
    <property type="term" value="F:zinc ion binding"/>
    <property type="evidence" value="ECO:0007669"/>
    <property type="project" value="InterPro"/>
</dbReference>